<dbReference type="Pfam" id="PF12697">
    <property type="entry name" value="Abhydrolase_6"/>
    <property type="match status" value="1"/>
</dbReference>
<keyword evidence="3" id="KW-1185">Reference proteome</keyword>
<evidence type="ECO:0000313" key="3">
    <source>
        <dbReference type="Proteomes" id="UP001216390"/>
    </source>
</evidence>
<proteinExistence type="predicted"/>
<protein>
    <submittedName>
        <fullName evidence="2">Alpha/beta hydrolase</fullName>
    </submittedName>
</protein>
<dbReference type="SUPFAM" id="SSF53474">
    <property type="entry name" value="alpha/beta-Hydrolases"/>
    <property type="match status" value="1"/>
</dbReference>
<evidence type="ECO:0000259" key="1">
    <source>
        <dbReference type="Pfam" id="PF12697"/>
    </source>
</evidence>
<accession>A0AAE9YAF2</accession>
<dbReference type="PANTHER" id="PTHR43433">
    <property type="entry name" value="HYDROLASE, ALPHA/BETA FOLD FAMILY PROTEIN"/>
    <property type="match status" value="1"/>
</dbReference>
<dbReference type="KEGG" id="ima:PO878_02135"/>
<feature type="domain" description="AB hydrolase-1" evidence="1">
    <location>
        <begin position="51"/>
        <end position="312"/>
    </location>
</feature>
<dbReference type="PANTHER" id="PTHR43433:SF5">
    <property type="entry name" value="AB HYDROLASE-1 DOMAIN-CONTAINING PROTEIN"/>
    <property type="match status" value="1"/>
</dbReference>
<dbReference type="InterPro" id="IPR050471">
    <property type="entry name" value="AB_hydrolase"/>
</dbReference>
<reference evidence="2" key="1">
    <citation type="submission" date="2023-01" db="EMBL/GenBank/DDBJ databases">
        <title>The diversity of Class Acidimicrobiia in South China Sea sediment environments and the proposal of Iamia marina sp. nov., a novel species of the genus Iamia.</title>
        <authorList>
            <person name="He Y."/>
            <person name="Tian X."/>
        </authorList>
    </citation>
    <scope>NUCLEOTIDE SEQUENCE</scope>
    <source>
        <strain evidence="2">DSM 19957</strain>
    </source>
</reference>
<sequence>MSTATPFDPPAGADAGYAVFAKDRTTRVDDGTRIAWTVLEPAPDARARTPVLAVNGWSCSDAYWVHIAPALAALGHPVVLVDARGHGASGLPRHPGRGARDLERGDITIGRLARDLRAVLDEADVDRAVVMGHSMGVQVGLEVDRLAPERVAGLVLIAGSYENPLKTFMGLPLADLVFPLGKAAVLSTPAPVLRLAMAPARASALAAWLARQARAAGPKATTDDMAPYLRHIASADTAVMIRTLDAMRRHSAADHLRHVRAPTLVLAAGRDTFTPPRCSARMFERIPTAEVQWFPEAHHTLPIEEPDQIVEAIDEWHTRRVAAREGADEAAGGVR</sequence>
<dbReference type="AlphaFoldDB" id="A0AAE9YAF2"/>
<dbReference type="InterPro" id="IPR000073">
    <property type="entry name" value="AB_hydrolase_1"/>
</dbReference>
<dbReference type="InterPro" id="IPR029058">
    <property type="entry name" value="AB_hydrolase_fold"/>
</dbReference>
<gene>
    <name evidence="2" type="ORF">PO878_02135</name>
</gene>
<dbReference type="Proteomes" id="UP001216390">
    <property type="component" value="Chromosome"/>
</dbReference>
<dbReference type="Gene3D" id="3.40.50.1820">
    <property type="entry name" value="alpha/beta hydrolase"/>
    <property type="match status" value="1"/>
</dbReference>
<dbReference type="GO" id="GO:0016787">
    <property type="term" value="F:hydrolase activity"/>
    <property type="evidence" value="ECO:0007669"/>
    <property type="project" value="UniProtKB-KW"/>
</dbReference>
<evidence type="ECO:0000313" key="2">
    <source>
        <dbReference type="EMBL" id="WCO67518.1"/>
    </source>
</evidence>
<keyword evidence="2" id="KW-0378">Hydrolase</keyword>
<dbReference type="RefSeq" id="WP_272737039.1">
    <property type="nucleotide sequence ID" value="NZ_CP116942.1"/>
</dbReference>
<name>A0AAE9YAF2_9ACTN</name>
<organism evidence="2 3">
    <name type="scientific">Iamia majanohamensis</name>
    <dbReference type="NCBI Taxonomy" id="467976"/>
    <lineage>
        <taxon>Bacteria</taxon>
        <taxon>Bacillati</taxon>
        <taxon>Actinomycetota</taxon>
        <taxon>Acidimicrobiia</taxon>
        <taxon>Acidimicrobiales</taxon>
        <taxon>Iamiaceae</taxon>
        <taxon>Iamia</taxon>
    </lineage>
</organism>
<dbReference type="EMBL" id="CP116942">
    <property type="protein sequence ID" value="WCO67518.1"/>
    <property type="molecule type" value="Genomic_DNA"/>
</dbReference>